<evidence type="ECO:0000256" key="9">
    <source>
        <dbReference type="ARBA" id="ARBA00044656"/>
    </source>
</evidence>
<feature type="transmembrane region" description="Helical" evidence="16">
    <location>
        <begin position="150"/>
        <end position="167"/>
    </location>
</feature>
<evidence type="ECO:0000256" key="12">
    <source>
        <dbReference type="ARBA" id="ARBA00044710"/>
    </source>
</evidence>
<comment type="catalytic activity">
    <reaction evidence="12">
        <text>D-fructose(out) = D-fructose(in)</text>
        <dbReference type="Rhea" id="RHEA:60372"/>
        <dbReference type="ChEBI" id="CHEBI:37721"/>
    </reaction>
    <physiologicalReaction direction="left-to-right" evidence="12">
        <dbReference type="Rhea" id="RHEA:60373"/>
    </physiologicalReaction>
</comment>
<keyword evidence="5 16" id="KW-1133">Transmembrane helix</keyword>
<comment type="catalytic activity">
    <reaction evidence="11">
        <text>D-glucosamine(out) = D-glucosamine(in)</text>
        <dbReference type="Rhea" id="RHEA:78423"/>
        <dbReference type="ChEBI" id="CHEBI:58723"/>
    </reaction>
    <physiologicalReaction direction="left-to-right" evidence="11">
        <dbReference type="Rhea" id="RHEA:78424"/>
    </physiologicalReaction>
</comment>
<comment type="similarity">
    <text evidence="14">Belongs to the major facilitator superfamily. Sugar transporter (TC 2.A.1.1) family.</text>
</comment>
<evidence type="ECO:0000256" key="2">
    <source>
        <dbReference type="ARBA" id="ARBA00011738"/>
    </source>
</evidence>
<dbReference type="EMBL" id="VJMJ01000001">
    <property type="protein sequence ID" value="KAF0745652.1"/>
    <property type="molecule type" value="Genomic_DNA"/>
</dbReference>
<dbReference type="InterPro" id="IPR005828">
    <property type="entry name" value="MFS_sugar_transport-like"/>
</dbReference>
<dbReference type="VEuPathDB" id="FungiDB:AeMF1_011447"/>
<feature type="transmembrane region" description="Helical" evidence="16">
    <location>
        <begin position="99"/>
        <end position="117"/>
    </location>
</feature>
<dbReference type="InterPro" id="IPR020846">
    <property type="entry name" value="MFS_dom"/>
</dbReference>
<evidence type="ECO:0000256" key="6">
    <source>
        <dbReference type="ARBA" id="ARBA00023136"/>
    </source>
</evidence>
<comment type="subunit">
    <text evidence="2">Homodimer.</text>
</comment>
<comment type="subcellular location">
    <subcellularLocation>
        <location evidence="1">Membrane</location>
        <topology evidence="1">Multi-pass membrane protein</topology>
    </subcellularLocation>
</comment>
<evidence type="ECO:0000256" key="8">
    <source>
        <dbReference type="ARBA" id="ARBA00044648"/>
    </source>
</evidence>
<evidence type="ECO:0000313" key="18">
    <source>
        <dbReference type="EMBL" id="KAF0745652.1"/>
    </source>
</evidence>
<protein>
    <recommendedName>
        <fullName evidence="13">Hexose transporter 1</fullName>
    </recommendedName>
</protein>
<dbReference type="GO" id="GO:0015149">
    <property type="term" value="F:hexose transmembrane transporter activity"/>
    <property type="evidence" value="ECO:0007669"/>
    <property type="project" value="TreeGrafter"/>
</dbReference>
<dbReference type="InterPro" id="IPR003663">
    <property type="entry name" value="Sugar/inositol_transpt"/>
</dbReference>
<comment type="catalytic activity">
    <reaction evidence="8">
        <text>D-glucose(out) = D-glucose(in)</text>
        <dbReference type="Rhea" id="RHEA:60376"/>
        <dbReference type="ChEBI" id="CHEBI:4167"/>
    </reaction>
    <physiologicalReaction direction="left-to-right" evidence="8">
        <dbReference type="Rhea" id="RHEA:60377"/>
    </physiologicalReaction>
</comment>
<feature type="transmembrane region" description="Helical" evidence="16">
    <location>
        <begin position="353"/>
        <end position="373"/>
    </location>
</feature>
<evidence type="ECO:0000256" key="10">
    <source>
        <dbReference type="ARBA" id="ARBA00044662"/>
    </source>
</evidence>
<dbReference type="PANTHER" id="PTHR23503:SF8">
    <property type="entry name" value="FACILITATED GLUCOSE TRANSPORTER PROTEIN 1"/>
    <property type="match status" value="1"/>
</dbReference>
<comment type="caution">
    <text evidence="18">The sequence shown here is derived from an EMBL/GenBank/DDBJ whole genome shotgun (WGS) entry which is preliminary data.</text>
</comment>
<feature type="transmembrane region" description="Helical" evidence="16">
    <location>
        <begin position="445"/>
        <end position="464"/>
    </location>
</feature>
<comment type="catalytic activity">
    <reaction evidence="10">
        <text>D-mannose(out) = D-mannose(in)</text>
        <dbReference type="Rhea" id="RHEA:78391"/>
        <dbReference type="ChEBI" id="CHEBI:4208"/>
    </reaction>
    <physiologicalReaction direction="left-to-right" evidence="10">
        <dbReference type="Rhea" id="RHEA:78392"/>
    </physiologicalReaction>
</comment>
<dbReference type="PRINTS" id="PR00171">
    <property type="entry name" value="SUGRTRNSPORT"/>
</dbReference>
<gene>
    <name evidence="18" type="ORF">Ae201684_000104</name>
</gene>
<dbReference type="Pfam" id="PF00083">
    <property type="entry name" value="Sugar_tr"/>
    <property type="match status" value="1"/>
</dbReference>
<evidence type="ECO:0000256" key="11">
    <source>
        <dbReference type="ARBA" id="ARBA00044668"/>
    </source>
</evidence>
<organism evidence="18 19">
    <name type="scientific">Aphanomyces euteiches</name>
    <dbReference type="NCBI Taxonomy" id="100861"/>
    <lineage>
        <taxon>Eukaryota</taxon>
        <taxon>Sar</taxon>
        <taxon>Stramenopiles</taxon>
        <taxon>Oomycota</taxon>
        <taxon>Saprolegniomycetes</taxon>
        <taxon>Saprolegniales</taxon>
        <taxon>Verrucalvaceae</taxon>
        <taxon>Aphanomyces</taxon>
    </lineage>
</organism>
<keyword evidence="6 16" id="KW-0472">Membrane</keyword>
<dbReference type="AlphaFoldDB" id="A0A6G0XYF3"/>
<evidence type="ECO:0000313" key="19">
    <source>
        <dbReference type="Proteomes" id="UP000481153"/>
    </source>
</evidence>
<dbReference type="PROSITE" id="PS00217">
    <property type="entry name" value="SUGAR_TRANSPORT_2"/>
    <property type="match status" value="1"/>
</dbReference>
<evidence type="ECO:0000256" key="1">
    <source>
        <dbReference type="ARBA" id="ARBA00004141"/>
    </source>
</evidence>
<feature type="transmembrane region" description="Helical" evidence="16">
    <location>
        <begin position="485"/>
        <end position="501"/>
    </location>
</feature>
<feature type="transmembrane region" description="Helical" evidence="16">
    <location>
        <begin position="507"/>
        <end position="530"/>
    </location>
</feature>
<dbReference type="SUPFAM" id="SSF103473">
    <property type="entry name" value="MFS general substrate transporter"/>
    <property type="match status" value="1"/>
</dbReference>
<feature type="transmembrane region" description="Helical" evidence="16">
    <location>
        <begin position="416"/>
        <end position="439"/>
    </location>
</feature>
<keyword evidence="4 16" id="KW-0812">Transmembrane</keyword>
<evidence type="ECO:0000256" key="14">
    <source>
        <dbReference type="RuleBase" id="RU003346"/>
    </source>
</evidence>
<comment type="catalytic activity">
    <reaction evidence="7">
        <text>D-galactose(in) = D-galactose(out)</text>
        <dbReference type="Rhea" id="RHEA:34915"/>
        <dbReference type="ChEBI" id="CHEBI:4139"/>
    </reaction>
    <physiologicalReaction direction="right-to-left" evidence="7">
        <dbReference type="Rhea" id="RHEA:34917"/>
    </physiologicalReaction>
</comment>
<reference evidence="18 19" key="1">
    <citation type="submission" date="2019-07" db="EMBL/GenBank/DDBJ databases">
        <title>Genomics analysis of Aphanomyces spp. identifies a new class of oomycete effector associated with host adaptation.</title>
        <authorList>
            <person name="Gaulin E."/>
        </authorList>
    </citation>
    <scope>NUCLEOTIDE SEQUENCE [LARGE SCALE GENOMIC DNA]</scope>
    <source>
        <strain evidence="18 19">ATCC 201684</strain>
    </source>
</reference>
<feature type="transmembrane region" description="Helical" evidence="16">
    <location>
        <begin position="209"/>
        <end position="226"/>
    </location>
</feature>
<keyword evidence="19" id="KW-1185">Reference proteome</keyword>
<evidence type="ECO:0000256" key="13">
    <source>
        <dbReference type="ARBA" id="ARBA00044780"/>
    </source>
</evidence>
<feature type="domain" description="Major facilitator superfamily (MFS) profile" evidence="17">
    <location>
        <begin position="102"/>
        <end position="534"/>
    </location>
</feature>
<dbReference type="InterPro" id="IPR005829">
    <property type="entry name" value="Sugar_transporter_CS"/>
</dbReference>
<dbReference type="GO" id="GO:0016020">
    <property type="term" value="C:membrane"/>
    <property type="evidence" value="ECO:0007669"/>
    <property type="project" value="UniProtKB-SubCell"/>
</dbReference>
<dbReference type="InterPro" id="IPR036259">
    <property type="entry name" value="MFS_trans_sf"/>
</dbReference>
<dbReference type="Proteomes" id="UP000481153">
    <property type="component" value="Unassembled WGS sequence"/>
</dbReference>
<feature type="transmembrane region" description="Helical" evidence="16">
    <location>
        <begin position="393"/>
        <end position="409"/>
    </location>
</feature>
<comment type="catalytic activity">
    <reaction evidence="9">
        <text>D-xylose(out) = D-xylose(in)</text>
        <dbReference type="Rhea" id="RHEA:78427"/>
        <dbReference type="ChEBI" id="CHEBI:53455"/>
    </reaction>
    <physiologicalReaction direction="left-to-right" evidence="9">
        <dbReference type="Rhea" id="RHEA:78428"/>
    </physiologicalReaction>
</comment>
<evidence type="ECO:0000256" key="5">
    <source>
        <dbReference type="ARBA" id="ARBA00022989"/>
    </source>
</evidence>
<sequence>MLALQANAKRNDEEPSAYVAIPDTPKGSSNFPVDDSALDPSSHVVAAPDAPVDGIALGRQPTGISHRRAHQRHTRRHLSKLERSIHEDHSTALKPTGNLYLTVLIALAGTFQDGWMLSQLNYRAFDSNCSIAPIAPGDCIMFPGHSSTEWTMAVTSWIVGGMLGALFSGVPADSCGRKITLLGNACVMIAGAGLQAASKTIYLFSMGRLISGIASGVAINVCNVLISEISPANMRGMFSTGLQVGVALGSLAVTTAHYALGDNATSWRLLVATPMLLGVVQVALMPFMAYSPVWLVSRGRTAEASTQLRRLYRPCNYDEILQAIVVSHDEERQDSRGDNSWKALFSAKYRKQLVIAIALCSAQQLTGIDAIMYYSSGIFAKAGLTDPRVGNTIINLIRTTFILVAARVIDKFLRKTLLCGGMAIMGVASAGVMVSLVYTSSVGCVASLAVYMAAFCLSIGPMAWMVSTEIFPDFLHANAGSTGELFTWLCNFVVGVSYPFVADPSALGNYAFGIFVGLSGAFVAFVAIVVPETARKTIVEIQMQFGITAS</sequence>
<dbReference type="PANTHER" id="PTHR23503">
    <property type="entry name" value="SOLUTE CARRIER FAMILY 2"/>
    <property type="match status" value="1"/>
</dbReference>
<evidence type="ECO:0000259" key="17">
    <source>
        <dbReference type="PROSITE" id="PS50850"/>
    </source>
</evidence>
<accession>A0A6G0XYF3</accession>
<evidence type="ECO:0000256" key="4">
    <source>
        <dbReference type="ARBA" id="ARBA00022692"/>
    </source>
</evidence>
<dbReference type="Gene3D" id="1.20.1250.20">
    <property type="entry name" value="MFS general substrate transporter like domains"/>
    <property type="match status" value="1"/>
</dbReference>
<proteinExistence type="inferred from homology"/>
<feature type="transmembrane region" description="Helical" evidence="16">
    <location>
        <begin position="179"/>
        <end position="197"/>
    </location>
</feature>
<evidence type="ECO:0000256" key="15">
    <source>
        <dbReference type="SAM" id="MobiDB-lite"/>
    </source>
</evidence>
<feature type="transmembrane region" description="Helical" evidence="16">
    <location>
        <begin position="266"/>
        <end position="290"/>
    </location>
</feature>
<dbReference type="PROSITE" id="PS50850">
    <property type="entry name" value="MFS"/>
    <property type="match status" value="1"/>
</dbReference>
<keyword evidence="3 14" id="KW-0813">Transport</keyword>
<name>A0A6G0XYF3_9STRA</name>
<feature type="transmembrane region" description="Helical" evidence="16">
    <location>
        <begin position="238"/>
        <end position="260"/>
    </location>
</feature>
<evidence type="ECO:0000256" key="16">
    <source>
        <dbReference type="SAM" id="Phobius"/>
    </source>
</evidence>
<feature type="region of interest" description="Disordered" evidence="15">
    <location>
        <begin position="1"/>
        <end position="26"/>
    </location>
</feature>
<evidence type="ECO:0000256" key="7">
    <source>
        <dbReference type="ARBA" id="ARBA00044637"/>
    </source>
</evidence>
<evidence type="ECO:0000256" key="3">
    <source>
        <dbReference type="ARBA" id="ARBA00022448"/>
    </source>
</evidence>
<dbReference type="InterPro" id="IPR045263">
    <property type="entry name" value="GLUT"/>
</dbReference>
<dbReference type="NCBIfam" id="TIGR00879">
    <property type="entry name" value="SP"/>
    <property type="match status" value="1"/>
</dbReference>